<feature type="compositionally biased region" description="Basic and acidic residues" evidence="1">
    <location>
        <begin position="484"/>
        <end position="503"/>
    </location>
</feature>
<keyword evidence="3" id="KW-1185">Reference proteome</keyword>
<dbReference type="AlphaFoldDB" id="A0A165BAD3"/>
<feature type="compositionally biased region" description="Basic and acidic residues" evidence="1">
    <location>
        <begin position="349"/>
        <end position="365"/>
    </location>
</feature>
<feature type="compositionally biased region" description="Acidic residues" evidence="1">
    <location>
        <begin position="657"/>
        <end position="678"/>
    </location>
</feature>
<sequence length="685" mass="76655">MPWETSWDEVQAMEAYAPSKREIVATDDLRLKRVAHGLVNDFPYVASFWPDDPIPQLPPRDESVRVLLDYRNGPHDPLLWPQRDPLNAPHTAYFERVELHSNLSQNIVGYVYNPQTDWIASTEGSDMGHIRADLFTRLRWAYADVRMTVEPYLQRAKTPHLVPYQTINECNVLISEFKSLATTVREAGVNVTRLQRGIAELRAWYRFRLDVRFHLPHGDYRAPVEYNYVGVFTTDLKYAQTLHRLGVPVWVALRCLPPNFYREHVRESMIWRGRVETRHLDAFDPDMRFIDSTGRQVVGTPTEPLMWSSTAADAVPTNLIHTMPAYARARTSGPVFRLGRLDNAQEPVQRTERSRSPSRLPRDAHGSLARRPSPPRPSSSAPVPADGAAPQAALAGETPRPKRDPDSCKKTQAQTLGLQKHPNDEGSFHNAGRWYWKCPTRACRGVVYSTAQRSEEERAEHEAIYMRCIAEREQVQKMRKGQKEHKAELEDTARKLKDTERKLKDTERELANAQSAARKARIDELSKSLDAIVTPKTSRKRASSTSGSSSIQSKRVKSEPRTDSSSPFFAKKSEGGTSPATSSLGIDSSPTPARAFRATLAKYKASGGALVVSSPTKAKASPKTAATKSKVPIGAKKAPVASSSQIPVIEIFSSDDDEIVAGTSGEDDDYTFADDEEAPPQFYSP</sequence>
<dbReference type="Proteomes" id="UP000077266">
    <property type="component" value="Unassembled WGS sequence"/>
</dbReference>
<dbReference type="OrthoDB" id="2634326at2759"/>
<feature type="compositionally biased region" description="Basic and acidic residues" evidence="1">
    <location>
        <begin position="399"/>
        <end position="409"/>
    </location>
</feature>
<gene>
    <name evidence="2" type="ORF">EXIGLDRAFT_781304</name>
</gene>
<dbReference type="EMBL" id="KV426512">
    <property type="protein sequence ID" value="KZV80186.1"/>
    <property type="molecule type" value="Genomic_DNA"/>
</dbReference>
<accession>A0A165BAD3</accession>
<feature type="region of interest" description="Disordered" evidence="1">
    <location>
        <begin position="533"/>
        <end position="591"/>
    </location>
</feature>
<protein>
    <submittedName>
        <fullName evidence="2">Uncharacterized protein</fullName>
    </submittedName>
</protein>
<evidence type="ECO:0000313" key="2">
    <source>
        <dbReference type="EMBL" id="KZV80186.1"/>
    </source>
</evidence>
<feature type="region of interest" description="Disordered" evidence="1">
    <location>
        <begin position="338"/>
        <end position="428"/>
    </location>
</feature>
<feature type="compositionally biased region" description="Low complexity" evidence="1">
    <location>
        <begin position="543"/>
        <end position="553"/>
    </location>
</feature>
<name>A0A165BAD3_EXIGL</name>
<feature type="compositionally biased region" description="Polar residues" evidence="1">
    <location>
        <begin position="575"/>
        <end position="591"/>
    </location>
</feature>
<dbReference type="InParanoid" id="A0A165BAD3"/>
<organism evidence="2 3">
    <name type="scientific">Exidia glandulosa HHB12029</name>
    <dbReference type="NCBI Taxonomy" id="1314781"/>
    <lineage>
        <taxon>Eukaryota</taxon>
        <taxon>Fungi</taxon>
        <taxon>Dikarya</taxon>
        <taxon>Basidiomycota</taxon>
        <taxon>Agaricomycotina</taxon>
        <taxon>Agaricomycetes</taxon>
        <taxon>Auriculariales</taxon>
        <taxon>Exidiaceae</taxon>
        <taxon>Exidia</taxon>
    </lineage>
</organism>
<proteinExistence type="predicted"/>
<feature type="compositionally biased region" description="Low complexity" evidence="1">
    <location>
        <begin position="378"/>
        <end position="395"/>
    </location>
</feature>
<feature type="region of interest" description="Disordered" evidence="1">
    <location>
        <begin position="479"/>
        <end position="503"/>
    </location>
</feature>
<feature type="compositionally biased region" description="Low complexity" evidence="1">
    <location>
        <begin position="613"/>
        <end position="630"/>
    </location>
</feature>
<feature type="region of interest" description="Disordered" evidence="1">
    <location>
        <begin position="611"/>
        <end position="643"/>
    </location>
</feature>
<feature type="region of interest" description="Disordered" evidence="1">
    <location>
        <begin position="657"/>
        <end position="685"/>
    </location>
</feature>
<evidence type="ECO:0000313" key="3">
    <source>
        <dbReference type="Proteomes" id="UP000077266"/>
    </source>
</evidence>
<evidence type="ECO:0000256" key="1">
    <source>
        <dbReference type="SAM" id="MobiDB-lite"/>
    </source>
</evidence>
<reference evidence="2 3" key="1">
    <citation type="journal article" date="2016" name="Mol. Biol. Evol.">
        <title>Comparative Genomics of Early-Diverging Mushroom-Forming Fungi Provides Insights into the Origins of Lignocellulose Decay Capabilities.</title>
        <authorList>
            <person name="Nagy L.G."/>
            <person name="Riley R."/>
            <person name="Tritt A."/>
            <person name="Adam C."/>
            <person name="Daum C."/>
            <person name="Floudas D."/>
            <person name="Sun H."/>
            <person name="Yadav J.S."/>
            <person name="Pangilinan J."/>
            <person name="Larsson K.H."/>
            <person name="Matsuura K."/>
            <person name="Barry K."/>
            <person name="Labutti K."/>
            <person name="Kuo R."/>
            <person name="Ohm R.A."/>
            <person name="Bhattacharya S.S."/>
            <person name="Shirouzu T."/>
            <person name="Yoshinaga Y."/>
            <person name="Martin F.M."/>
            <person name="Grigoriev I.V."/>
            <person name="Hibbett D.S."/>
        </authorList>
    </citation>
    <scope>NUCLEOTIDE SEQUENCE [LARGE SCALE GENOMIC DNA]</scope>
    <source>
        <strain evidence="2 3">HHB12029</strain>
    </source>
</reference>